<dbReference type="PANTHER" id="PTHR20883">
    <property type="entry name" value="PHYTANOYL-COA DIOXYGENASE DOMAIN CONTAINING 1"/>
    <property type="match status" value="1"/>
</dbReference>
<protein>
    <submittedName>
        <fullName evidence="1">Phytanoyl-coa dioxygenase 1-like</fullName>
    </submittedName>
</protein>
<dbReference type="EMBL" id="BLXT01000722">
    <property type="protein sequence ID" value="GFN79695.1"/>
    <property type="molecule type" value="Genomic_DNA"/>
</dbReference>
<keyword evidence="1" id="KW-0560">Oxidoreductase</keyword>
<reference evidence="1 2" key="1">
    <citation type="journal article" date="2021" name="Elife">
        <title>Chloroplast acquisition without the gene transfer in kleptoplastic sea slugs, Plakobranchus ocellatus.</title>
        <authorList>
            <person name="Maeda T."/>
            <person name="Takahashi S."/>
            <person name="Yoshida T."/>
            <person name="Shimamura S."/>
            <person name="Takaki Y."/>
            <person name="Nagai Y."/>
            <person name="Toyoda A."/>
            <person name="Suzuki Y."/>
            <person name="Arimoto A."/>
            <person name="Ishii H."/>
            <person name="Satoh N."/>
            <person name="Nishiyama T."/>
            <person name="Hasebe M."/>
            <person name="Maruyama T."/>
            <person name="Minagawa J."/>
            <person name="Obokata J."/>
            <person name="Shigenobu S."/>
        </authorList>
    </citation>
    <scope>NUCLEOTIDE SEQUENCE [LARGE SCALE GENOMIC DNA]</scope>
</reference>
<gene>
    <name evidence="1" type="ORF">PoB_000620100</name>
</gene>
<proteinExistence type="predicted"/>
<evidence type="ECO:0000313" key="1">
    <source>
        <dbReference type="EMBL" id="GFN79695.1"/>
    </source>
</evidence>
<comment type="caution">
    <text evidence="1">The sequence shown here is derived from an EMBL/GenBank/DDBJ whole genome shotgun (WGS) entry which is preliminary data.</text>
</comment>
<dbReference type="Gene3D" id="2.60.120.620">
    <property type="entry name" value="q2cbj1_9rhob like domain"/>
    <property type="match status" value="1"/>
</dbReference>
<dbReference type="Proteomes" id="UP000735302">
    <property type="component" value="Unassembled WGS sequence"/>
</dbReference>
<sequence>MSNESYDHMIASAWIPFLDATPENGCLQVAREKSGRGTIKSVGFEFFIKPDHNKVISSFRNLRQAKTLAAGLELATEGSPEISGRIRYPLCHRCPHKGAGQRWTSVRQGRRPRVLCWADLVHHATRGEHEGHSREGRRPRVLFWADLVHHATRGEHVRHSRLVEMILTLCHVLLRRSPSPSAVLGRPYIMLYENMRDTLGVDLKRDIVTEPVPYGGFVLFNNLIPHRSLPNLSDEIRWSVDLRWQSPRFNYGFYDIQEGILFRSPNQPNLVPDWDKFFSVDRKEVWRKKYAKALSDEKDDGQFDTRITGPWIGKWETVNHNAHTDLFQQMTA</sequence>
<evidence type="ECO:0000313" key="2">
    <source>
        <dbReference type="Proteomes" id="UP000735302"/>
    </source>
</evidence>
<dbReference type="PANTHER" id="PTHR20883:SF14">
    <property type="entry name" value="PHYTANOYL-COA DIOXYGENASE"/>
    <property type="match status" value="1"/>
</dbReference>
<organism evidence="1 2">
    <name type="scientific">Plakobranchus ocellatus</name>
    <dbReference type="NCBI Taxonomy" id="259542"/>
    <lineage>
        <taxon>Eukaryota</taxon>
        <taxon>Metazoa</taxon>
        <taxon>Spiralia</taxon>
        <taxon>Lophotrochozoa</taxon>
        <taxon>Mollusca</taxon>
        <taxon>Gastropoda</taxon>
        <taxon>Heterobranchia</taxon>
        <taxon>Euthyneura</taxon>
        <taxon>Panpulmonata</taxon>
        <taxon>Sacoglossa</taxon>
        <taxon>Placobranchoidea</taxon>
        <taxon>Plakobranchidae</taxon>
        <taxon>Plakobranchus</taxon>
    </lineage>
</organism>
<dbReference type="SUPFAM" id="SSF51197">
    <property type="entry name" value="Clavaminate synthase-like"/>
    <property type="match status" value="1"/>
</dbReference>
<name>A0AAV3Y901_9GAST</name>
<dbReference type="GO" id="GO:0051213">
    <property type="term" value="F:dioxygenase activity"/>
    <property type="evidence" value="ECO:0007669"/>
    <property type="project" value="UniProtKB-KW"/>
</dbReference>
<accession>A0AAV3Y901</accession>
<dbReference type="AlphaFoldDB" id="A0AAV3Y901"/>
<keyword evidence="2" id="KW-1185">Reference proteome</keyword>
<keyword evidence="1" id="KW-0223">Dioxygenase</keyword>